<evidence type="ECO:0000259" key="1">
    <source>
        <dbReference type="Pfam" id="PF01370"/>
    </source>
</evidence>
<gene>
    <name evidence="2" type="ORF">SFSGTM_15490</name>
</gene>
<dbReference type="InterPro" id="IPR036291">
    <property type="entry name" value="NAD(P)-bd_dom_sf"/>
</dbReference>
<dbReference type="RefSeq" id="WP_162084696.1">
    <property type="nucleotide sequence ID" value="NZ_AP021881.1"/>
</dbReference>
<proteinExistence type="predicted"/>
<dbReference type="InterPro" id="IPR050177">
    <property type="entry name" value="Lipid_A_modif_metabolic_enz"/>
</dbReference>
<dbReference type="Proteomes" id="UP000463939">
    <property type="component" value="Chromosome"/>
</dbReference>
<reference evidence="3" key="1">
    <citation type="submission" date="2019-11" db="EMBL/GenBank/DDBJ databases">
        <title>Isolation and characterization of a novel species in the genus Sulfuriferula.</title>
        <authorList>
            <person name="Mochizuki J."/>
            <person name="Kojima H."/>
            <person name="Fukui M."/>
        </authorList>
    </citation>
    <scope>NUCLEOTIDE SEQUENCE [LARGE SCALE GENOMIC DNA]</scope>
    <source>
        <strain evidence="3">SGTM</strain>
    </source>
</reference>
<dbReference type="SUPFAM" id="SSF51735">
    <property type="entry name" value="NAD(P)-binding Rossmann-fold domains"/>
    <property type="match status" value="1"/>
</dbReference>
<keyword evidence="3" id="KW-1185">Reference proteome</keyword>
<sequence>MRVLVTGSSSHLAQALLPLLCDHPEISQVTGVDIQPSRYQHPKFTATQADLTSADLPALLQQQDALIHLAFVVLRGKTSVDVMRAINITASQQLLASAVSSGMQHIVHLSSASVYGDGIWLNEDAPLRPIKGFLYAEHKTELEHWLIENHPQICRLRPHIILGKHAQPLLINILRQPFYVKLPDPQPVLQCVHEDDVALAIVAALLKKAQGAYNLSANPCFSFRDTIIKRHHLAIPLPPKLAKAALNFVWRSTGIGGEIGWIDGANKSLTLDCSKAENDLNWEPKIHTHKMLFG</sequence>
<dbReference type="Pfam" id="PF01370">
    <property type="entry name" value="Epimerase"/>
    <property type="match status" value="1"/>
</dbReference>
<protein>
    <recommendedName>
        <fullName evidence="1">NAD-dependent epimerase/dehydratase domain-containing protein</fullName>
    </recommendedName>
</protein>
<dbReference type="EMBL" id="AP021881">
    <property type="protein sequence ID" value="BBP00841.1"/>
    <property type="molecule type" value="Genomic_DNA"/>
</dbReference>
<dbReference type="PANTHER" id="PTHR43245">
    <property type="entry name" value="BIFUNCTIONAL POLYMYXIN RESISTANCE PROTEIN ARNA"/>
    <property type="match status" value="1"/>
</dbReference>
<dbReference type="AlphaFoldDB" id="A0A809RPS5"/>
<organism evidence="2 3">
    <name type="scientific">Sulfuriferula nivalis</name>
    <dbReference type="NCBI Taxonomy" id="2675298"/>
    <lineage>
        <taxon>Bacteria</taxon>
        <taxon>Pseudomonadati</taxon>
        <taxon>Pseudomonadota</taxon>
        <taxon>Betaproteobacteria</taxon>
        <taxon>Nitrosomonadales</taxon>
        <taxon>Sulfuricellaceae</taxon>
        <taxon>Sulfuriferula</taxon>
    </lineage>
</organism>
<evidence type="ECO:0000313" key="3">
    <source>
        <dbReference type="Proteomes" id="UP000463939"/>
    </source>
</evidence>
<feature type="domain" description="NAD-dependent epimerase/dehydratase" evidence="1">
    <location>
        <begin position="3"/>
        <end position="215"/>
    </location>
</feature>
<evidence type="ECO:0000313" key="2">
    <source>
        <dbReference type="EMBL" id="BBP00841.1"/>
    </source>
</evidence>
<dbReference type="KEGG" id="sniv:SFSGTM_15490"/>
<dbReference type="Gene3D" id="3.40.50.720">
    <property type="entry name" value="NAD(P)-binding Rossmann-like Domain"/>
    <property type="match status" value="1"/>
</dbReference>
<accession>A0A809RPS5</accession>
<dbReference type="InterPro" id="IPR001509">
    <property type="entry name" value="Epimerase_deHydtase"/>
</dbReference>
<name>A0A809RPS5_9PROT</name>